<name>A0A6N3T8H5_9PROT</name>
<evidence type="ECO:0000256" key="1">
    <source>
        <dbReference type="SAM" id="MobiDB-lite"/>
    </source>
</evidence>
<evidence type="ECO:0000313" key="2">
    <source>
        <dbReference type="EMBL" id="GAN63264.1"/>
    </source>
</evidence>
<organism evidence="3 5">
    <name type="scientific">Acetobacter indonesiensis</name>
    <dbReference type="NCBI Taxonomy" id="104101"/>
    <lineage>
        <taxon>Bacteria</taxon>
        <taxon>Pseudomonadati</taxon>
        <taxon>Pseudomonadota</taxon>
        <taxon>Alphaproteobacteria</taxon>
        <taxon>Acetobacterales</taxon>
        <taxon>Acetobacteraceae</taxon>
        <taxon>Acetobacter</taxon>
    </lineage>
</organism>
<reference evidence="3 5" key="2">
    <citation type="submission" date="2019-07" db="EMBL/GenBank/DDBJ databases">
        <title>Whole genome shotgun sequence of Acetobacter indonesiensis NBRC 16471.</title>
        <authorList>
            <person name="Hosoyama A."/>
            <person name="Uohara A."/>
            <person name="Ohji S."/>
            <person name="Ichikawa N."/>
        </authorList>
    </citation>
    <scope>NUCLEOTIDE SEQUENCE [LARGE SCALE GENOMIC DNA]</scope>
    <source>
        <strain evidence="3 5">NBRC 16471</strain>
    </source>
</reference>
<dbReference type="AlphaFoldDB" id="A0A6N3T8H5"/>
<accession>A0A6N3T8H5</accession>
<dbReference type="EMBL" id="BAMW01000024">
    <property type="protein sequence ID" value="GAN63264.1"/>
    <property type="molecule type" value="Genomic_DNA"/>
</dbReference>
<evidence type="ECO:0000313" key="4">
    <source>
        <dbReference type="Proteomes" id="UP000032673"/>
    </source>
</evidence>
<keyword evidence="4" id="KW-1185">Reference proteome</keyword>
<proteinExistence type="predicted"/>
<gene>
    <name evidence="2" type="ORF">Abin_024_049</name>
    <name evidence="3" type="ORF">AIN02nite_19320</name>
</gene>
<reference evidence="2 4" key="1">
    <citation type="submission" date="2012-11" db="EMBL/GenBank/DDBJ databases">
        <title>Whole genome sequence of Acetobacter indonesiensis 5H-1.</title>
        <authorList>
            <person name="Azuma Y."/>
            <person name="Higashiura N."/>
            <person name="Hirakawa H."/>
            <person name="Matsushita K."/>
        </authorList>
    </citation>
    <scope>NUCLEOTIDE SEQUENCE [LARGE SCALE GENOMIC DNA]</scope>
    <source>
        <strain evidence="2 4">5H-1</strain>
    </source>
</reference>
<feature type="compositionally biased region" description="Basic and acidic residues" evidence="1">
    <location>
        <begin position="32"/>
        <end position="41"/>
    </location>
</feature>
<evidence type="ECO:0000313" key="3">
    <source>
        <dbReference type="EMBL" id="GEN03907.1"/>
    </source>
</evidence>
<comment type="caution">
    <text evidence="3">The sequence shown here is derived from an EMBL/GenBank/DDBJ whole genome shotgun (WGS) entry which is preliminary data.</text>
</comment>
<dbReference type="Proteomes" id="UP000032673">
    <property type="component" value="Unassembled WGS sequence"/>
</dbReference>
<dbReference type="EMBL" id="BJXQ01000010">
    <property type="protein sequence ID" value="GEN03907.1"/>
    <property type="molecule type" value="Genomic_DNA"/>
</dbReference>
<sequence length="57" mass="6440">MSDRSGLSGHARRAAPAPQAVWRSQTDEEPPLDARDRFGQRDPVLERNIQILTVSKR</sequence>
<dbReference type="Proteomes" id="UP000321104">
    <property type="component" value="Unassembled WGS sequence"/>
</dbReference>
<feature type="region of interest" description="Disordered" evidence="1">
    <location>
        <begin position="1"/>
        <end position="41"/>
    </location>
</feature>
<protein>
    <submittedName>
        <fullName evidence="3">Uncharacterized protein</fullName>
    </submittedName>
</protein>
<evidence type="ECO:0000313" key="5">
    <source>
        <dbReference type="Proteomes" id="UP000321104"/>
    </source>
</evidence>